<reference evidence="3" key="2">
    <citation type="submission" date="2017-11" db="EMBL/GenBank/DDBJ databases">
        <title>Coralsnake Venomics: Analyses of Venom Gland Transcriptomes and Proteomes of Six Brazilian Taxa.</title>
        <authorList>
            <person name="Aird S.D."/>
            <person name="Jorge da Silva N."/>
            <person name="Qiu L."/>
            <person name="Villar-Briones A."/>
            <person name="Aparecida-Saddi V."/>
            <person name="Campos-Telles M.P."/>
            <person name="Grau M."/>
            <person name="Mikheyev A.S."/>
        </authorList>
    </citation>
    <scope>NUCLEOTIDE SEQUENCE</scope>
    <source>
        <tissue evidence="3">Venom_gland</tissue>
    </source>
</reference>
<feature type="chain" id="PRO_5013575372" evidence="2">
    <location>
        <begin position="18"/>
        <end position="178"/>
    </location>
</feature>
<dbReference type="AlphaFoldDB" id="A0A2D4MF90"/>
<evidence type="ECO:0000256" key="2">
    <source>
        <dbReference type="SAM" id="SignalP"/>
    </source>
</evidence>
<name>A0A2D4MF90_9SAUR</name>
<reference evidence="3" key="1">
    <citation type="submission" date="2017-07" db="EMBL/GenBank/DDBJ databases">
        <authorList>
            <person name="Mikheyev A."/>
            <person name="Grau M."/>
        </authorList>
    </citation>
    <scope>NUCLEOTIDE SEQUENCE</scope>
    <source>
        <tissue evidence="3">Venom_gland</tissue>
    </source>
</reference>
<dbReference type="EMBL" id="IACM01098689">
    <property type="protein sequence ID" value="LAB32054.1"/>
    <property type="molecule type" value="Transcribed_RNA"/>
</dbReference>
<feature type="region of interest" description="Disordered" evidence="1">
    <location>
        <begin position="48"/>
        <end position="73"/>
    </location>
</feature>
<protein>
    <submittedName>
        <fullName evidence="3">Uncharacterized protein</fullName>
    </submittedName>
</protein>
<feature type="signal peptide" evidence="2">
    <location>
        <begin position="1"/>
        <end position="17"/>
    </location>
</feature>
<proteinExistence type="predicted"/>
<evidence type="ECO:0000256" key="1">
    <source>
        <dbReference type="SAM" id="MobiDB-lite"/>
    </source>
</evidence>
<organism evidence="3">
    <name type="scientific">Micrurus spixii</name>
    <name type="common">Amazon coral snake</name>
    <dbReference type="NCBI Taxonomy" id="129469"/>
    <lineage>
        <taxon>Eukaryota</taxon>
        <taxon>Metazoa</taxon>
        <taxon>Chordata</taxon>
        <taxon>Craniata</taxon>
        <taxon>Vertebrata</taxon>
        <taxon>Euteleostomi</taxon>
        <taxon>Lepidosauria</taxon>
        <taxon>Squamata</taxon>
        <taxon>Bifurcata</taxon>
        <taxon>Unidentata</taxon>
        <taxon>Episquamata</taxon>
        <taxon>Toxicofera</taxon>
        <taxon>Serpentes</taxon>
        <taxon>Colubroidea</taxon>
        <taxon>Elapidae</taxon>
        <taxon>Elapinae</taxon>
        <taxon>Micrurus</taxon>
    </lineage>
</organism>
<sequence>MWPVLVLISVVVIVVTGEGRGPGTEGIPCKTPEMLHAICRILRKEPRPLRLRPSPNPAPLAESSPSPHPMSLLRPVQISPTAAEPPLPLSHRGLLFILLEKTETFLAVLLLGLFATQGDSPFRGAVRGPGWHRHGSRHAFAEERRLIFHGVLWGEGGRSSGIDHSHPSTHLCLILRLE</sequence>
<keyword evidence="2" id="KW-0732">Signal</keyword>
<evidence type="ECO:0000313" key="3">
    <source>
        <dbReference type="EMBL" id="LAB32054.1"/>
    </source>
</evidence>
<accession>A0A2D4MF90</accession>